<feature type="non-terminal residue" evidence="1">
    <location>
        <position position="110"/>
    </location>
</feature>
<keyword evidence="2" id="KW-1185">Reference proteome</keyword>
<gene>
    <name evidence="1" type="ORF">BaRGS_00019769</name>
</gene>
<proteinExistence type="predicted"/>
<organism evidence="1 2">
    <name type="scientific">Batillaria attramentaria</name>
    <dbReference type="NCBI Taxonomy" id="370345"/>
    <lineage>
        <taxon>Eukaryota</taxon>
        <taxon>Metazoa</taxon>
        <taxon>Spiralia</taxon>
        <taxon>Lophotrochozoa</taxon>
        <taxon>Mollusca</taxon>
        <taxon>Gastropoda</taxon>
        <taxon>Caenogastropoda</taxon>
        <taxon>Sorbeoconcha</taxon>
        <taxon>Cerithioidea</taxon>
        <taxon>Batillariidae</taxon>
        <taxon>Batillaria</taxon>
    </lineage>
</organism>
<dbReference type="Proteomes" id="UP001519460">
    <property type="component" value="Unassembled WGS sequence"/>
</dbReference>
<accession>A0ABD0KQG6</accession>
<dbReference type="AlphaFoldDB" id="A0ABD0KQG6"/>
<comment type="caution">
    <text evidence="1">The sequence shown here is derived from an EMBL/GenBank/DDBJ whole genome shotgun (WGS) entry which is preliminary data.</text>
</comment>
<dbReference type="EMBL" id="JACVVK020000144">
    <property type="protein sequence ID" value="KAK7488965.1"/>
    <property type="molecule type" value="Genomic_DNA"/>
</dbReference>
<evidence type="ECO:0000313" key="1">
    <source>
        <dbReference type="EMBL" id="KAK7488965.1"/>
    </source>
</evidence>
<reference evidence="1 2" key="1">
    <citation type="journal article" date="2023" name="Sci. Data">
        <title>Genome assembly of the Korean intertidal mud-creeper Batillaria attramentaria.</title>
        <authorList>
            <person name="Patra A.K."/>
            <person name="Ho P.T."/>
            <person name="Jun S."/>
            <person name="Lee S.J."/>
            <person name="Kim Y."/>
            <person name="Won Y.J."/>
        </authorList>
    </citation>
    <scope>NUCLEOTIDE SEQUENCE [LARGE SCALE GENOMIC DNA]</scope>
    <source>
        <strain evidence="1">Wonlab-2016</strain>
    </source>
</reference>
<sequence length="110" mass="12353">APPVDTRHHTDSYARLFISRYNMAVLIDTAHNYLNVRSDRAHACYLINLAISPRTAMSLMFHLSTTGGEILRKEFVVDREIPHGELVSVLSNNHGVFCGSYRAFNLIPAP</sequence>
<name>A0ABD0KQG6_9CAEN</name>
<evidence type="ECO:0000313" key="2">
    <source>
        <dbReference type="Proteomes" id="UP001519460"/>
    </source>
</evidence>
<protein>
    <submittedName>
        <fullName evidence="1">Uncharacterized protein</fullName>
    </submittedName>
</protein>
<feature type="non-terminal residue" evidence="1">
    <location>
        <position position="1"/>
    </location>
</feature>